<comment type="caution">
    <text evidence="3">The sequence shown here is derived from an EMBL/GenBank/DDBJ whole genome shotgun (WGS) entry which is preliminary data.</text>
</comment>
<organism evidence="3 4">
    <name type="scientific">Microbacterium gawkjiense</name>
    <dbReference type="NCBI Taxonomy" id="3067309"/>
    <lineage>
        <taxon>Bacteria</taxon>
        <taxon>Bacillati</taxon>
        <taxon>Actinomycetota</taxon>
        <taxon>Actinomycetes</taxon>
        <taxon>Micrococcales</taxon>
        <taxon>Microbacteriaceae</taxon>
        <taxon>Microbacterium</taxon>
    </lineage>
</organism>
<keyword evidence="2" id="KW-0472">Membrane</keyword>
<feature type="transmembrane region" description="Helical" evidence="2">
    <location>
        <begin position="6"/>
        <end position="30"/>
    </location>
</feature>
<keyword evidence="4" id="KW-1185">Reference proteome</keyword>
<protein>
    <submittedName>
        <fullName evidence="3">Uncharacterized protein</fullName>
    </submittedName>
</protein>
<feature type="region of interest" description="Disordered" evidence="1">
    <location>
        <begin position="51"/>
        <end position="94"/>
    </location>
</feature>
<dbReference type="Proteomes" id="UP001251849">
    <property type="component" value="Unassembled WGS sequence"/>
</dbReference>
<gene>
    <name evidence="3" type="ORF">Q9S71_06045</name>
</gene>
<evidence type="ECO:0000313" key="4">
    <source>
        <dbReference type="Proteomes" id="UP001251849"/>
    </source>
</evidence>
<reference evidence="3 4" key="1">
    <citation type="submission" date="2023-08" db="EMBL/GenBank/DDBJ databases">
        <title>Microbacterium aquilitoris sp. nov. and Microbacterium gwkjibeachense sp. nov., isolated from beach.</title>
        <authorList>
            <person name="Lee S.D."/>
            <person name="Yang H."/>
            <person name="Kim I."/>
        </authorList>
    </citation>
    <scope>NUCLEOTIDE SEQUENCE [LARGE SCALE GENOMIC DNA]</scope>
    <source>
        <strain evidence="3 4">KSW4-11</strain>
    </source>
</reference>
<dbReference type="RefSeq" id="WP_311861726.1">
    <property type="nucleotide sequence ID" value="NZ_JAUZVV010000001.1"/>
</dbReference>
<evidence type="ECO:0000256" key="2">
    <source>
        <dbReference type="SAM" id="Phobius"/>
    </source>
</evidence>
<evidence type="ECO:0000256" key="1">
    <source>
        <dbReference type="SAM" id="MobiDB-lite"/>
    </source>
</evidence>
<accession>A0ABU3GAB6</accession>
<evidence type="ECO:0000313" key="3">
    <source>
        <dbReference type="EMBL" id="MDT3316381.1"/>
    </source>
</evidence>
<proteinExistence type="predicted"/>
<dbReference type="EMBL" id="JAUZVV010000001">
    <property type="protein sequence ID" value="MDT3316381.1"/>
    <property type="molecule type" value="Genomic_DNA"/>
</dbReference>
<name>A0ABU3GAB6_9MICO</name>
<sequence>MDIQEWAPILGGAAAGALVTSAASIGIAIFNARRRDGERAADLLDRKEERRLAADQRKDDRSNALADREDERRHTRAILEDERQHDAKRQAAERADEALRDTLTMLRTIRVNYAERSKGVVVPYSDYIKAADTALLIPERAFAEYMSLDIMNLQGLPILGRSLGEEHKSDAAQWEHLSGLVKRCTDYAVDGSWDSAWLETARRLAKKIDDAWEETGP</sequence>
<keyword evidence="2" id="KW-1133">Transmembrane helix</keyword>
<keyword evidence="2" id="KW-0812">Transmembrane</keyword>